<name>A0A8S1JN01_PARPR</name>
<proteinExistence type="predicted"/>
<keyword evidence="3" id="KW-1185">Reference proteome</keyword>
<evidence type="ECO:0000313" key="3">
    <source>
        <dbReference type="Proteomes" id="UP000688137"/>
    </source>
</evidence>
<dbReference type="OMA" id="MITWIKL"/>
<dbReference type="Proteomes" id="UP000688137">
    <property type="component" value="Unassembled WGS sequence"/>
</dbReference>
<gene>
    <name evidence="2" type="ORF">PPRIM_AZ9-3.1.T0040126</name>
</gene>
<comment type="caution">
    <text evidence="2">The sequence shown here is derived from an EMBL/GenBank/DDBJ whole genome shotgun (WGS) entry which is preliminary data.</text>
</comment>
<dbReference type="EMBL" id="CAJJDM010000001">
    <property type="protein sequence ID" value="CAD8042907.1"/>
    <property type="molecule type" value="Genomic_DNA"/>
</dbReference>
<protein>
    <submittedName>
        <fullName evidence="2">Uncharacterized protein</fullName>
    </submittedName>
</protein>
<evidence type="ECO:0000313" key="2">
    <source>
        <dbReference type="EMBL" id="CAD8042907.1"/>
    </source>
</evidence>
<accession>A0A8S1JN01</accession>
<feature type="region of interest" description="Disordered" evidence="1">
    <location>
        <begin position="54"/>
        <end position="81"/>
    </location>
</feature>
<dbReference type="AlphaFoldDB" id="A0A8S1JN01"/>
<organism evidence="2 3">
    <name type="scientific">Paramecium primaurelia</name>
    <dbReference type="NCBI Taxonomy" id="5886"/>
    <lineage>
        <taxon>Eukaryota</taxon>
        <taxon>Sar</taxon>
        <taxon>Alveolata</taxon>
        <taxon>Ciliophora</taxon>
        <taxon>Intramacronucleata</taxon>
        <taxon>Oligohymenophorea</taxon>
        <taxon>Peniculida</taxon>
        <taxon>Parameciidae</taxon>
        <taxon>Paramecium</taxon>
    </lineage>
</organism>
<evidence type="ECO:0000256" key="1">
    <source>
        <dbReference type="SAM" id="MobiDB-lite"/>
    </source>
</evidence>
<feature type="compositionally biased region" description="Polar residues" evidence="1">
    <location>
        <begin position="54"/>
        <end position="65"/>
    </location>
</feature>
<sequence>MRHRYRSSHSSVLNQIIQNVDQQETQREGHHQSNSIVNLYPIMLPSISQESLLSSARNTSPQSIKPLTRRRMNNHSQSRLSLHTKKSDLTPLTIRTHSPVSQFQQQYFDAIKNDDCQKALTILINMMILTVDQDNLCLLIRIFRVASLTLLHFREYGKSIIYAKNTIFLSEFARDFETIQWVLLHLGIICKQLQKYEIGKIFIKKSIEFAWFMQNQDEELRCYEELGKLCFFNHELHLAKQLHEMSMTGNQRSDSILTISRKGIQQLIKNYPPQQISIDQNILSKIVDFPFVVRSIKEQRDSQNRYLSQQKLECVTIDRMYPQSVEDLLNKVLQNHHFFFEIPIPIDTSYKVVKPKSRKDRIKSTQMITWIKLAIQKQQNPEYKFQPKPPVEKVDKRKLTLDQAVTERVKDKIRSSMEIIQEIKCMKPKNDDVIQLTHEKDYKRIHEHSKKELLKYAEQCFIDKNLKVSFSQLIQ</sequence>
<reference evidence="2" key="1">
    <citation type="submission" date="2021-01" db="EMBL/GenBank/DDBJ databases">
        <authorList>
            <consortium name="Genoscope - CEA"/>
            <person name="William W."/>
        </authorList>
    </citation>
    <scope>NUCLEOTIDE SEQUENCE</scope>
</reference>